<comment type="caution">
    <text evidence="1">The sequence shown here is derived from an EMBL/GenBank/DDBJ whole genome shotgun (WGS) entry which is preliminary data.</text>
</comment>
<evidence type="ECO:0000313" key="1">
    <source>
        <dbReference type="EMBL" id="MBD1224056.1"/>
    </source>
</evidence>
<organism evidence="1 2">
    <name type="scientific">Virgibacillus halodenitrificans</name>
    <name type="common">Bacillus halodenitrificans</name>
    <dbReference type="NCBI Taxonomy" id="1482"/>
    <lineage>
        <taxon>Bacteria</taxon>
        <taxon>Bacillati</taxon>
        <taxon>Bacillota</taxon>
        <taxon>Bacilli</taxon>
        <taxon>Bacillales</taxon>
        <taxon>Bacillaceae</taxon>
        <taxon>Virgibacillus</taxon>
    </lineage>
</organism>
<dbReference type="EMBL" id="JACWEZ010000013">
    <property type="protein sequence ID" value="MBD1224056.1"/>
    <property type="molecule type" value="Genomic_DNA"/>
</dbReference>
<reference evidence="1 2" key="1">
    <citation type="submission" date="2020-09" db="EMBL/GenBank/DDBJ databases">
        <title>Draft Genome Sequences of Oil-Oxidizing Bacteria Halomonas titanicae, Marinobacter lutaoensis, and Virgibacillus halodenitrificans Isolated from Highly Saline Environments.</title>
        <authorList>
            <person name="Grouzdev D.S."/>
            <person name="Sokolova D.S."/>
            <person name="Semenova E.M."/>
            <person name="Borzenkov I.A."/>
            <person name="Bidzhieva S.K."/>
            <person name="Poltaraus A.B."/>
            <person name="Nazina T.N."/>
        </authorList>
    </citation>
    <scope>NUCLEOTIDE SEQUENCE [LARGE SCALE GENOMIC DNA]</scope>
    <source>
        <strain evidence="1 2">VKM B-3472D</strain>
    </source>
</reference>
<gene>
    <name evidence="1" type="ORF">IC602_15720</name>
</gene>
<accession>A0ABR7VQ69</accession>
<evidence type="ECO:0000313" key="2">
    <source>
        <dbReference type="Proteomes" id="UP000621631"/>
    </source>
</evidence>
<dbReference type="RefSeq" id="WP_189778969.1">
    <property type="nucleotide sequence ID" value="NZ_JACWEZ010000013.1"/>
</dbReference>
<sequence length="74" mass="8540">MHIFILEELLDRRWYLGGGFVHYGRAIGQFMAFGWGFCPLGTSYWTVSGIWMGILSIREVLLDSFLRLDGGFVY</sequence>
<name>A0ABR7VQ69_VIRHA</name>
<protein>
    <submittedName>
        <fullName evidence="1">Uncharacterized protein</fullName>
    </submittedName>
</protein>
<keyword evidence="2" id="KW-1185">Reference proteome</keyword>
<proteinExistence type="predicted"/>
<dbReference type="Proteomes" id="UP000621631">
    <property type="component" value="Unassembled WGS sequence"/>
</dbReference>